<gene>
    <name evidence="2" type="ORF">NVS47_01375</name>
</gene>
<proteinExistence type="predicted"/>
<keyword evidence="2" id="KW-0489">Methyltransferase</keyword>
<dbReference type="PANTHER" id="PTHR43591:SF110">
    <property type="entry name" value="RHODANESE DOMAIN-CONTAINING PROTEIN"/>
    <property type="match status" value="1"/>
</dbReference>
<dbReference type="Gene3D" id="3.40.50.150">
    <property type="entry name" value="Vaccinia Virus protein VP39"/>
    <property type="match status" value="1"/>
</dbReference>
<keyword evidence="3" id="KW-1185">Reference proteome</keyword>
<evidence type="ECO:0000313" key="2">
    <source>
        <dbReference type="EMBL" id="MCR6544174.1"/>
    </source>
</evidence>
<dbReference type="GO" id="GO:0008168">
    <property type="term" value="F:methyltransferase activity"/>
    <property type="evidence" value="ECO:0007669"/>
    <property type="project" value="UniProtKB-KW"/>
</dbReference>
<dbReference type="InterPro" id="IPR013216">
    <property type="entry name" value="Methyltransf_11"/>
</dbReference>
<dbReference type="SUPFAM" id="SSF53335">
    <property type="entry name" value="S-adenosyl-L-methionine-dependent methyltransferases"/>
    <property type="match status" value="1"/>
</dbReference>
<feature type="domain" description="Methyltransferase type 11" evidence="1">
    <location>
        <begin position="59"/>
        <end position="147"/>
    </location>
</feature>
<dbReference type="EMBL" id="JANPWE010000001">
    <property type="protein sequence ID" value="MCR6544174.1"/>
    <property type="molecule type" value="Genomic_DNA"/>
</dbReference>
<keyword evidence="2" id="KW-0808">Transferase</keyword>
<evidence type="ECO:0000313" key="3">
    <source>
        <dbReference type="Proteomes" id="UP001524944"/>
    </source>
</evidence>
<dbReference type="InterPro" id="IPR029063">
    <property type="entry name" value="SAM-dependent_MTases_sf"/>
</dbReference>
<reference evidence="2 3" key="1">
    <citation type="submission" date="2022-08" db="EMBL/GenBank/DDBJ databases">
        <title>Proteogenomics of the novel Dehalobacterium formicoaceticum strain EZ94 highlights a key role of methyltransferases during anaerobic dichloromethane degradation.</title>
        <authorList>
            <person name="Wasmund K."/>
        </authorList>
    </citation>
    <scope>NUCLEOTIDE SEQUENCE [LARGE SCALE GENOMIC DNA]</scope>
    <source>
        <strain evidence="2 3">EZ94</strain>
    </source>
</reference>
<dbReference type="GO" id="GO:0032259">
    <property type="term" value="P:methylation"/>
    <property type="evidence" value="ECO:0007669"/>
    <property type="project" value="UniProtKB-KW"/>
</dbReference>
<dbReference type="RefSeq" id="WP_089609669.1">
    <property type="nucleotide sequence ID" value="NZ_CP022121.1"/>
</dbReference>
<dbReference type="Pfam" id="PF08241">
    <property type="entry name" value="Methyltransf_11"/>
    <property type="match status" value="1"/>
</dbReference>
<name>A0ABT1XZY6_9FIRM</name>
<organism evidence="2 3">
    <name type="scientific">Dehalobacterium formicoaceticum</name>
    <dbReference type="NCBI Taxonomy" id="51515"/>
    <lineage>
        <taxon>Bacteria</taxon>
        <taxon>Bacillati</taxon>
        <taxon>Bacillota</taxon>
        <taxon>Clostridia</taxon>
        <taxon>Eubacteriales</taxon>
        <taxon>Peptococcaceae</taxon>
        <taxon>Dehalobacterium</taxon>
    </lineage>
</organism>
<sequence length="259" mass="30446">MEQSEEMHRKVSQANVDYYNKCAKQYEVIEETIFARENEERVHGIIKELGGKYEQGSLLDVGCGTGNILRFALQHFKEVTGTDISAEMLERSRQYTDRLVQADASQLPFDHDSFHVVTAYSVLHHLYDPFPVIQEMYRVCKKGGVVFTDNDPNGYFQKRFKWYKNLRKKLYKKKYDQSLPDEGSAFQEDMKLAEYHHYYADGLDAQRIKNMFEKAGFAEVNVMFRFHPRPNLFTKVIKVLLFFEPKEKKCPFLMVMATK</sequence>
<dbReference type="PANTHER" id="PTHR43591">
    <property type="entry name" value="METHYLTRANSFERASE"/>
    <property type="match status" value="1"/>
</dbReference>
<accession>A0ABT1XZY6</accession>
<evidence type="ECO:0000259" key="1">
    <source>
        <dbReference type="Pfam" id="PF08241"/>
    </source>
</evidence>
<protein>
    <submittedName>
        <fullName evidence="2">Class I SAM-dependent methyltransferase</fullName>
    </submittedName>
</protein>
<dbReference type="CDD" id="cd02440">
    <property type="entry name" value="AdoMet_MTases"/>
    <property type="match status" value="1"/>
</dbReference>
<comment type="caution">
    <text evidence="2">The sequence shown here is derived from an EMBL/GenBank/DDBJ whole genome shotgun (WGS) entry which is preliminary data.</text>
</comment>
<dbReference type="Proteomes" id="UP001524944">
    <property type="component" value="Unassembled WGS sequence"/>
</dbReference>